<dbReference type="AlphaFoldDB" id="A0A660SLZ2"/>
<dbReference type="PANTHER" id="PTHR33507">
    <property type="entry name" value="INNER MEMBRANE PROTEIN YBBJ"/>
    <property type="match status" value="1"/>
</dbReference>
<evidence type="ECO:0000313" key="10">
    <source>
        <dbReference type="Proteomes" id="UP000268469"/>
    </source>
</evidence>
<dbReference type="InterPro" id="IPR002810">
    <property type="entry name" value="NfeD-like_C"/>
</dbReference>
<feature type="transmembrane region" description="Helical" evidence="5">
    <location>
        <begin position="240"/>
        <end position="258"/>
    </location>
</feature>
<evidence type="ECO:0000259" key="8">
    <source>
        <dbReference type="Pfam" id="PF25145"/>
    </source>
</evidence>
<dbReference type="PANTHER" id="PTHR33507:SF4">
    <property type="entry name" value="NODULATION COMPETITIVENESS PROTEIN NFED"/>
    <property type="match status" value="1"/>
</dbReference>
<dbReference type="Pfam" id="PF01957">
    <property type="entry name" value="NfeD"/>
    <property type="match status" value="1"/>
</dbReference>
<dbReference type="SUPFAM" id="SSF141322">
    <property type="entry name" value="NfeD domain-like"/>
    <property type="match status" value="1"/>
</dbReference>
<dbReference type="Proteomes" id="UP000268469">
    <property type="component" value="Unassembled WGS sequence"/>
</dbReference>
<dbReference type="EMBL" id="QNBE01000002">
    <property type="protein sequence ID" value="RKX71777.1"/>
    <property type="molecule type" value="Genomic_DNA"/>
</dbReference>
<dbReference type="Pfam" id="PF24961">
    <property type="entry name" value="NfeD_membrane"/>
    <property type="match status" value="1"/>
</dbReference>
<protein>
    <submittedName>
        <fullName evidence="9">Nodulation protein NfeD</fullName>
    </submittedName>
</protein>
<feature type="transmembrane region" description="Helical" evidence="5">
    <location>
        <begin position="264"/>
        <end position="281"/>
    </location>
</feature>
<dbReference type="InterPro" id="IPR056739">
    <property type="entry name" value="NfeD_membrane"/>
</dbReference>
<reference evidence="9 10" key="1">
    <citation type="submission" date="2018-06" db="EMBL/GenBank/DDBJ databases">
        <title>Extensive metabolic versatility and redundancy in microbially diverse, dynamic hydrothermal sediments.</title>
        <authorList>
            <person name="Dombrowski N."/>
            <person name="Teske A."/>
            <person name="Baker B.J."/>
        </authorList>
    </citation>
    <scope>NUCLEOTIDE SEQUENCE [LARGE SCALE GENOMIC DNA]</scope>
    <source>
        <strain evidence="9">B36_G15</strain>
    </source>
</reference>
<comment type="caution">
    <text evidence="9">The sequence shown here is derived from an EMBL/GenBank/DDBJ whole genome shotgun (WGS) entry which is preliminary data.</text>
</comment>
<feature type="domain" description="NfeD integral membrane" evidence="7">
    <location>
        <begin position="220"/>
        <end position="336"/>
    </location>
</feature>
<comment type="subcellular location">
    <subcellularLocation>
        <location evidence="1">Membrane</location>
        <topology evidence="1">Multi-pass membrane protein</topology>
    </subcellularLocation>
</comment>
<dbReference type="Gene3D" id="3.90.226.10">
    <property type="entry name" value="2-enoyl-CoA Hydratase, Chain A, domain 1"/>
    <property type="match status" value="1"/>
</dbReference>
<accession>A0A660SLZ2</accession>
<feature type="transmembrane region" description="Helical" evidence="5">
    <location>
        <begin position="211"/>
        <end position="233"/>
    </location>
</feature>
<feature type="domain" description="NfeD1b N-terminal" evidence="8">
    <location>
        <begin position="25"/>
        <end position="161"/>
    </location>
</feature>
<dbReference type="Gene3D" id="2.40.50.140">
    <property type="entry name" value="Nucleic acid-binding proteins"/>
    <property type="match status" value="1"/>
</dbReference>
<dbReference type="Pfam" id="PF25145">
    <property type="entry name" value="NfeD1b_N"/>
    <property type="match status" value="1"/>
</dbReference>
<organism evidence="9 10">
    <name type="scientific">candidate division WOR-3 bacterium</name>
    <dbReference type="NCBI Taxonomy" id="2052148"/>
    <lineage>
        <taxon>Bacteria</taxon>
        <taxon>Bacteria division WOR-3</taxon>
    </lineage>
</organism>
<feature type="transmembrane region" description="Helical" evidence="5">
    <location>
        <begin position="288"/>
        <end position="306"/>
    </location>
</feature>
<evidence type="ECO:0000256" key="5">
    <source>
        <dbReference type="SAM" id="Phobius"/>
    </source>
</evidence>
<dbReference type="InterPro" id="IPR012340">
    <property type="entry name" value="NA-bd_OB-fold"/>
</dbReference>
<evidence type="ECO:0000256" key="4">
    <source>
        <dbReference type="ARBA" id="ARBA00023136"/>
    </source>
</evidence>
<gene>
    <name evidence="9" type="ORF">DRP53_00385</name>
</gene>
<dbReference type="SUPFAM" id="SSF52096">
    <property type="entry name" value="ClpP/crotonase"/>
    <property type="match status" value="1"/>
</dbReference>
<dbReference type="CDD" id="cd07020">
    <property type="entry name" value="Clp_protease_NfeD_1"/>
    <property type="match status" value="1"/>
</dbReference>
<dbReference type="InterPro" id="IPR029045">
    <property type="entry name" value="ClpP/crotonase-like_dom_sf"/>
</dbReference>
<evidence type="ECO:0000256" key="3">
    <source>
        <dbReference type="ARBA" id="ARBA00022989"/>
    </source>
</evidence>
<evidence type="ECO:0000259" key="6">
    <source>
        <dbReference type="Pfam" id="PF01957"/>
    </source>
</evidence>
<dbReference type="InterPro" id="IPR056738">
    <property type="entry name" value="NfeD1b_N"/>
</dbReference>
<dbReference type="InterPro" id="IPR052165">
    <property type="entry name" value="Membrane_assoc_protease"/>
</dbReference>
<evidence type="ECO:0000256" key="1">
    <source>
        <dbReference type="ARBA" id="ARBA00004141"/>
    </source>
</evidence>
<keyword evidence="2 5" id="KW-0812">Transmembrane</keyword>
<evidence type="ECO:0000313" key="9">
    <source>
        <dbReference type="EMBL" id="RKX71777.1"/>
    </source>
</evidence>
<proteinExistence type="predicted"/>
<name>A0A660SLZ2_UNCW3</name>
<keyword evidence="4 5" id="KW-0472">Membrane</keyword>
<keyword evidence="3 5" id="KW-1133">Transmembrane helix</keyword>
<evidence type="ECO:0000259" key="7">
    <source>
        <dbReference type="Pfam" id="PF24961"/>
    </source>
</evidence>
<feature type="domain" description="NfeD-like C-terminal" evidence="6">
    <location>
        <begin position="352"/>
        <end position="407"/>
    </location>
</feature>
<dbReference type="GO" id="GO:0016020">
    <property type="term" value="C:membrane"/>
    <property type="evidence" value="ECO:0007669"/>
    <property type="project" value="UniProtKB-SubCell"/>
</dbReference>
<evidence type="ECO:0000256" key="2">
    <source>
        <dbReference type="ARBA" id="ARBA00022692"/>
    </source>
</evidence>
<sequence length="409" mass="44193">MPTILIFTTIFIARFKGPIGPVAADYLTGAIELAQDGSCLIIELDTPGGDDQSMREIIQAILNAQVPVCVYVYPSGARAASAGALILLASHIAAMAPGTNAGAAHPVQMFGEKIDSIMLEKVTNDAAAYAISLADRRGRNRRWAEDIVRKSISTPAREAVKIGAVDLLAGSETDLIEKLDGYEVKVDNEKKRITTRDEPIHRIPMSVKHKFLLILTNPGIVYFLLLIGIYGIFFELQNPGAIFPGVVGAIAFILFFYASRLLPINYAGVALIILAAILFILELQITSHGLLTVGGIIAFVLGSIMLFESDVPYLRTSISLIIFATVVTGLFFLLIVGLGIKAQFRKPQTGREGMVGLIGVAKTRIRPTGTVLVHGELWQAESDEVIKPGEKVIVVEMKEGMVLKVKKKA</sequence>
<feature type="transmembrane region" description="Helical" evidence="5">
    <location>
        <begin position="318"/>
        <end position="340"/>
    </location>
</feature>